<keyword evidence="14" id="KW-1185">Reference proteome</keyword>
<organism evidence="13 14">
    <name type="scientific">Botryobasidium botryosum (strain FD-172 SS1)</name>
    <dbReference type="NCBI Taxonomy" id="930990"/>
    <lineage>
        <taxon>Eukaryota</taxon>
        <taxon>Fungi</taxon>
        <taxon>Dikarya</taxon>
        <taxon>Basidiomycota</taxon>
        <taxon>Agaricomycotina</taxon>
        <taxon>Agaricomycetes</taxon>
        <taxon>Cantharellales</taxon>
        <taxon>Botryobasidiaceae</taxon>
        <taxon>Botryobasidium</taxon>
    </lineage>
</organism>
<evidence type="ECO:0000313" key="13">
    <source>
        <dbReference type="EMBL" id="KDQ09161.1"/>
    </source>
</evidence>
<evidence type="ECO:0000259" key="12">
    <source>
        <dbReference type="PROSITE" id="PS50011"/>
    </source>
</evidence>
<feature type="region of interest" description="Disordered" evidence="10">
    <location>
        <begin position="492"/>
        <end position="517"/>
    </location>
</feature>
<keyword evidence="5" id="KW-0418">Kinase</keyword>
<evidence type="ECO:0000256" key="8">
    <source>
        <dbReference type="ARBA" id="ARBA00048679"/>
    </source>
</evidence>
<evidence type="ECO:0000259" key="11">
    <source>
        <dbReference type="PROSITE" id="PS50006"/>
    </source>
</evidence>
<name>A0A067MC39_BOTB1</name>
<evidence type="ECO:0000256" key="2">
    <source>
        <dbReference type="ARBA" id="ARBA00012513"/>
    </source>
</evidence>
<dbReference type="SUPFAM" id="SSF56112">
    <property type="entry name" value="Protein kinase-like (PK-like)"/>
    <property type="match status" value="1"/>
</dbReference>
<keyword evidence="6 9" id="KW-0067">ATP-binding</keyword>
<evidence type="ECO:0000313" key="14">
    <source>
        <dbReference type="Proteomes" id="UP000027195"/>
    </source>
</evidence>
<dbReference type="GO" id="GO:0044773">
    <property type="term" value="P:mitotic DNA damage checkpoint signaling"/>
    <property type="evidence" value="ECO:0007669"/>
    <property type="project" value="TreeGrafter"/>
</dbReference>
<dbReference type="Proteomes" id="UP000027195">
    <property type="component" value="Unassembled WGS sequence"/>
</dbReference>
<keyword evidence="4 9" id="KW-0547">Nucleotide-binding</keyword>
<comment type="catalytic activity">
    <reaction evidence="8">
        <text>L-seryl-[protein] + ATP = O-phospho-L-seryl-[protein] + ADP + H(+)</text>
        <dbReference type="Rhea" id="RHEA:17989"/>
        <dbReference type="Rhea" id="RHEA-COMP:9863"/>
        <dbReference type="Rhea" id="RHEA-COMP:11604"/>
        <dbReference type="ChEBI" id="CHEBI:15378"/>
        <dbReference type="ChEBI" id="CHEBI:29999"/>
        <dbReference type="ChEBI" id="CHEBI:30616"/>
        <dbReference type="ChEBI" id="CHEBI:83421"/>
        <dbReference type="ChEBI" id="CHEBI:456216"/>
        <dbReference type="EC" id="2.7.11.1"/>
    </reaction>
</comment>
<evidence type="ECO:0000256" key="1">
    <source>
        <dbReference type="ARBA" id="ARBA00005575"/>
    </source>
</evidence>
<feature type="domain" description="FHA" evidence="11">
    <location>
        <begin position="73"/>
        <end position="129"/>
    </location>
</feature>
<dbReference type="SMART" id="SM00220">
    <property type="entry name" value="S_TKc"/>
    <property type="match status" value="1"/>
</dbReference>
<evidence type="ECO:0000256" key="7">
    <source>
        <dbReference type="ARBA" id="ARBA00047899"/>
    </source>
</evidence>
<dbReference type="InterPro" id="IPR000253">
    <property type="entry name" value="FHA_dom"/>
</dbReference>
<feature type="domain" description="Protein kinase" evidence="12">
    <location>
        <begin position="179"/>
        <end position="428"/>
    </location>
</feature>
<protein>
    <recommendedName>
        <fullName evidence="2">non-specific serine/threonine protein kinase</fullName>
        <ecNumber evidence="2">2.7.11.1</ecNumber>
    </recommendedName>
</protein>
<comment type="similarity">
    <text evidence="1">Belongs to the protein kinase superfamily. CAMK Ser/Thr protein kinase family. CHEK2 subfamily.</text>
</comment>
<dbReference type="STRING" id="930990.A0A067MC39"/>
<gene>
    <name evidence="13" type="ORF">BOTBODRAFT_533008</name>
</gene>
<dbReference type="EMBL" id="KL198081">
    <property type="protein sequence ID" value="KDQ09161.1"/>
    <property type="molecule type" value="Genomic_DNA"/>
</dbReference>
<feature type="binding site" evidence="9">
    <location>
        <position position="208"/>
    </location>
    <ligand>
        <name>ATP</name>
        <dbReference type="ChEBI" id="CHEBI:30616"/>
    </ligand>
</feature>
<dbReference type="PANTHER" id="PTHR44167">
    <property type="entry name" value="OVARIAN-SPECIFIC SERINE/THREONINE-PROTEIN KINASE LOK-RELATED"/>
    <property type="match status" value="1"/>
</dbReference>
<dbReference type="InterPro" id="IPR000719">
    <property type="entry name" value="Prot_kinase_dom"/>
</dbReference>
<reference evidence="14" key="1">
    <citation type="journal article" date="2014" name="Proc. Natl. Acad. Sci. U.S.A.">
        <title>Extensive sampling of basidiomycete genomes demonstrates inadequacy of the white-rot/brown-rot paradigm for wood decay fungi.</title>
        <authorList>
            <person name="Riley R."/>
            <person name="Salamov A.A."/>
            <person name="Brown D.W."/>
            <person name="Nagy L.G."/>
            <person name="Floudas D."/>
            <person name="Held B.W."/>
            <person name="Levasseur A."/>
            <person name="Lombard V."/>
            <person name="Morin E."/>
            <person name="Otillar R."/>
            <person name="Lindquist E.A."/>
            <person name="Sun H."/>
            <person name="LaButti K.M."/>
            <person name="Schmutz J."/>
            <person name="Jabbour D."/>
            <person name="Luo H."/>
            <person name="Baker S.E."/>
            <person name="Pisabarro A.G."/>
            <person name="Walton J.D."/>
            <person name="Blanchette R.A."/>
            <person name="Henrissat B."/>
            <person name="Martin F."/>
            <person name="Cullen D."/>
            <person name="Hibbett D.S."/>
            <person name="Grigoriev I.V."/>
        </authorList>
    </citation>
    <scope>NUCLEOTIDE SEQUENCE [LARGE SCALE GENOMIC DNA]</scope>
    <source>
        <strain evidence="14">FD-172 SS1</strain>
    </source>
</reference>
<sequence>MDSTSCDFLAIPPSQSASASAPTLPENHRFYLWDLQHKVPALQDYWAALVPIVDLRQELNPEIFLIHDDYAEIIIGRDQSYCGGYFARHHRNDMAMSRKHCFIKRAIGSGETVVGAISGNGTKIQSTRLLANQTGIIRDDDNIAFGISNTSNVKGQLRMYSFRLLKSPAPQMAVIREHYLLEKQLGKGGYGVVFKGYDKKTNEAVAIKFVPAARISSEDWEDRSMLRLKHDNIIEYKARYVDENGVYYVLQFADGGDLWSRVGFYLEQACLMPEAEAKHLVRQICLGLAHVHSQGIAHRDIKPENILLTRDGKVKITDFGLSKDAVQAPGLRTYEVGTEGYRAPEINERLAGEAYTVKVDCYSVGATLLFMLTGGAEFHVRGKLRDDVWEQLETWNTTPEVRDFARRLMCPDPEIRMSMDEALRHPWLADPSCSANADETVESMPSTTAAGPVLDNQMLGLRLTSEAGKRPATGSGSVFSSDISLFNKRKRPSNIFGASSTDTFDRDRKRAKGSSNL</sequence>
<dbReference type="InterPro" id="IPR011009">
    <property type="entry name" value="Kinase-like_dom_sf"/>
</dbReference>
<dbReference type="Gene3D" id="2.60.200.20">
    <property type="match status" value="1"/>
</dbReference>
<dbReference type="GO" id="GO:0005524">
    <property type="term" value="F:ATP binding"/>
    <property type="evidence" value="ECO:0007669"/>
    <property type="project" value="UniProtKB-UniRule"/>
</dbReference>
<dbReference type="InterPro" id="IPR008984">
    <property type="entry name" value="SMAD_FHA_dom_sf"/>
</dbReference>
<dbReference type="GO" id="GO:0004674">
    <property type="term" value="F:protein serine/threonine kinase activity"/>
    <property type="evidence" value="ECO:0007669"/>
    <property type="project" value="UniProtKB-KW"/>
</dbReference>
<dbReference type="SUPFAM" id="SSF49879">
    <property type="entry name" value="SMAD/FHA domain"/>
    <property type="match status" value="1"/>
</dbReference>
<dbReference type="InterPro" id="IPR008271">
    <property type="entry name" value="Ser/Thr_kinase_AS"/>
</dbReference>
<dbReference type="EC" id="2.7.11.1" evidence="2"/>
<evidence type="ECO:0000256" key="3">
    <source>
        <dbReference type="ARBA" id="ARBA00022527"/>
    </source>
</evidence>
<dbReference type="PROSITE" id="PS00107">
    <property type="entry name" value="PROTEIN_KINASE_ATP"/>
    <property type="match status" value="1"/>
</dbReference>
<proteinExistence type="inferred from homology"/>
<comment type="catalytic activity">
    <reaction evidence="7">
        <text>L-threonyl-[protein] + ATP = O-phospho-L-threonyl-[protein] + ADP + H(+)</text>
        <dbReference type="Rhea" id="RHEA:46608"/>
        <dbReference type="Rhea" id="RHEA-COMP:11060"/>
        <dbReference type="Rhea" id="RHEA-COMP:11605"/>
        <dbReference type="ChEBI" id="CHEBI:15378"/>
        <dbReference type="ChEBI" id="CHEBI:30013"/>
        <dbReference type="ChEBI" id="CHEBI:30616"/>
        <dbReference type="ChEBI" id="CHEBI:61977"/>
        <dbReference type="ChEBI" id="CHEBI:456216"/>
        <dbReference type="EC" id="2.7.11.1"/>
    </reaction>
</comment>
<dbReference type="OrthoDB" id="10252171at2759"/>
<dbReference type="PROSITE" id="PS50011">
    <property type="entry name" value="PROTEIN_KINASE_DOM"/>
    <property type="match status" value="1"/>
</dbReference>
<dbReference type="GO" id="GO:0005737">
    <property type="term" value="C:cytoplasm"/>
    <property type="evidence" value="ECO:0007669"/>
    <property type="project" value="TreeGrafter"/>
</dbReference>
<evidence type="ECO:0000256" key="10">
    <source>
        <dbReference type="SAM" id="MobiDB-lite"/>
    </source>
</evidence>
<dbReference type="InParanoid" id="A0A067MC39"/>
<dbReference type="Gene3D" id="1.10.510.10">
    <property type="entry name" value="Transferase(Phosphotransferase) domain 1"/>
    <property type="match status" value="1"/>
</dbReference>
<evidence type="ECO:0000256" key="6">
    <source>
        <dbReference type="ARBA" id="ARBA00022840"/>
    </source>
</evidence>
<dbReference type="Pfam" id="PF00069">
    <property type="entry name" value="Pkinase"/>
    <property type="match status" value="1"/>
</dbReference>
<dbReference type="PANTHER" id="PTHR44167:SF24">
    <property type="entry name" value="SERINE_THREONINE-PROTEIN KINASE CHK2"/>
    <property type="match status" value="1"/>
</dbReference>
<evidence type="ECO:0000256" key="5">
    <source>
        <dbReference type="ARBA" id="ARBA00022777"/>
    </source>
</evidence>
<keyword evidence="5" id="KW-0808">Transferase</keyword>
<dbReference type="HOGENOM" id="CLU_526736_0_0_1"/>
<dbReference type="InterPro" id="IPR017441">
    <property type="entry name" value="Protein_kinase_ATP_BS"/>
</dbReference>
<keyword evidence="3" id="KW-0723">Serine/threonine-protein kinase</keyword>
<dbReference type="PROSITE" id="PS00108">
    <property type="entry name" value="PROTEIN_KINASE_ST"/>
    <property type="match status" value="1"/>
</dbReference>
<evidence type="ECO:0000256" key="4">
    <source>
        <dbReference type="ARBA" id="ARBA00022741"/>
    </source>
</evidence>
<accession>A0A067MC39</accession>
<dbReference type="PROSITE" id="PS50006">
    <property type="entry name" value="FHA_DOMAIN"/>
    <property type="match status" value="1"/>
</dbReference>
<dbReference type="Pfam" id="PF00498">
    <property type="entry name" value="FHA"/>
    <property type="match status" value="1"/>
</dbReference>
<dbReference type="AlphaFoldDB" id="A0A067MC39"/>
<evidence type="ECO:0000256" key="9">
    <source>
        <dbReference type="PROSITE-ProRule" id="PRU10141"/>
    </source>
</evidence>
<dbReference type="GO" id="GO:0005634">
    <property type="term" value="C:nucleus"/>
    <property type="evidence" value="ECO:0007669"/>
    <property type="project" value="TreeGrafter"/>
</dbReference>